<dbReference type="Proteomes" id="UP001565242">
    <property type="component" value="Unassembled WGS sequence"/>
</dbReference>
<evidence type="ECO:0000313" key="2">
    <source>
        <dbReference type="Proteomes" id="UP001565242"/>
    </source>
</evidence>
<comment type="caution">
    <text evidence="1">The sequence shown here is derived from an EMBL/GenBank/DDBJ whole genome shotgun (WGS) entry which is preliminary data.</text>
</comment>
<dbReference type="RefSeq" id="WP_369918492.1">
    <property type="nucleotide sequence ID" value="NZ_JBCLSQ010000017.1"/>
</dbReference>
<evidence type="ECO:0000313" key="1">
    <source>
        <dbReference type="EMBL" id="MEY8538288.1"/>
    </source>
</evidence>
<organism evidence="1 2">
    <name type="scientific">Lactococcus muris</name>
    <dbReference type="NCBI Taxonomy" id="2941330"/>
    <lineage>
        <taxon>Bacteria</taxon>
        <taxon>Bacillati</taxon>
        <taxon>Bacillota</taxon>
        <taxon>Bacilli</taxon>
        <taxon>Lactobacillales</taxon>
        <taxon>Streptococcaceae</taxon>
        <taxon>Lactococcus</taxon>
    </lineage>
</organism>
<accession>A0ABV4DBH4</accession>
<protein>
    <recommendedName>
        <fullName evidence="3">Phage protein</fullName>
    </recommendedName>
</protein>
<dbReference type="EMBL" id="JBCLSQ010000017">
    <property type="protein sequence ID" value="MEY8538288.1"/>
    <property type="molecule type" value="Genomic_DNA"/>
</dbReference>
<keyword evidence="2" id="KW-1185">Reference proteome</keyword>
<proteinExistence type="predicted"/>
<reference evidence="1 2" key="1">
    <citation type="submission" date="2024-03" db="EMBL/GenBank/DDBJ databases">
        <title>Mouse gut bacterial collection (mGBC) of GemPharmatech.</title>
        <authorList>
            <person name="He Y."/>
            <person name="Dong L."/>
            <person name="Wu D."/>
            <person name="Gao X."/>
            <person name="Lin Z."/>
        </authorList>
    </citation>
    <scope>NUCLEOTIDE SEQUENCE [LARGE SCALE GENOMIC DNA]</scope>
    <source>
        <strain evidence="1 2">20-218</strain>
    </source>
</reference>
<name>A0ABV4DBH4_9LACT</name>
<sequence>MASRELWQLKNFPTEIKNKIQDLAKADNMFTNEKVAEILNDYLFDLELGQNKNYFDKRWQQVIDSNNASANAQKILAEVQIENTEAFGKSFSTLTKQVIELKEEVEILRGIQQMMLGYSPEESLKFAEYYKKYTGEALKNKEDIQENRDEQIRLFERKEHEEWERLYYTGKTNLDYESWLDENDRRKHL</sequence>
<evidence type="ECO:0008006" key="3">
    <source>
        <dbReference type="Google" id="ProtNLM"/>
    </source>
</evidence>
<gene>
    <name evidence="1" type="ORF">AALM99_07520</name>
</gene>